<dbReference type="PANTHER" id="PTHR43179:SF12">
    <property type="entry name" value="GALACTOFURANOSYLTRANSFERASE GLFT2"/>
    <property type="match status" value="1"/>
</dbReference>
<evidence type="ECO:0000256" key="4">
    <source>
        <dbReference type="ARBA" id="ARBA00022679"/>
    </source>
</evidence>
<dbReference type="CDD" id="cd03801">
    <property type="entry name" value="GT4_PimA-like"/>
    <property type="match status" value="1"/>
</dbReference>
<dbReference type="InterPro" id="IPR029044">
    <property type="entry name" value="Nucleotide-diphossugar_trans"/>
</dbReference>
<feature type="region of interest" description="Disordered" evidence="5">
    <location>
        <begin position="302"/>
        <end position="335"/>
    </location>
</feature>
<evidence type="ECO:0000313" key="9">
    <source>
        <dbReference type="EMBL" id="NYI07461.1"/>
    </source>
</evidence>
<evidence type="ECO:0000256" key="2">
    <source>
        <dbReference type="ARBA" id="ARBA00006739"/>
    </source>
</evidence>
<feature type="domain" description="Glycosyltransferase 2-like" evidence="7">
    <location>
        <begin position="19"/>
        <end position="165"/>
    </location>
</feature>
<dbReference type="SUPFAM" id="SSF53756">
    <property type="entry name" value="UDP-Glycosyltransferase/glycogen phosphorylase"/>
    <property type="match status" value="1"/>
</dbReference>
<accession>A0A853AA09</accession>
<feature type="domain" description="Glycosyl transferase family 1" evidence="6">
    <location>
        <begin position="583"/>
        <end position="725"/>
    </location>
</feature>
<dbReference type="Proteomes" id="UP000567795">
    <property type="component" value="Unassembled WGS sequence"/>
</dbReference>
<protein>
    <submittedName>
        <fullName evidence="9">Glycosyltransferase involved in cell wall biosynthesis/GT2 family glycosyltransferase</fullName>
    </submittedName>
</protein>
<dbReference type="Pfam" id="PF13439">
    <property type="entry name" value="Glyco_transf_4"/>
    <property type="match status" value="1"/>
</dbReference>
<dbReference type="EMBL" id="JACBZD010000001">
    <property type="protein sequence ID" value="NYI07461.1"/>
    <property type="molecule type" value="Genomic_DNA"/>
</dbReference>
<dbReference type="Pfam" id="PF00534">
    <property type="entry name" value="Glycos_transf_1"/>
    <property type="match status" value="1"/>
</dbReference>
<evidence type="ECO:0000256" key="1">
    <source>
        <dbReference type="ARBA" id="ARBA00004776"/>
    </source>
</evidence>
<name>A0A853AA09_9ACTN</name>
<dbReference type="Pfam" id="PF00535">
    <property type="entry name" value="Glycos_transf_2"/>
    <property type="match status" value="1"/>
</dbReference>
<evidence type="ECO:0000259" key="8">
    <source>
        <dbReference type="Pfam" id="PF13439"/>
    </source>
</evidence>
<evidence type="ECO:0000256" key="3">
    <source>
        <dbReference type="ARBA" id="ARBA00022676"/>
    </source>
</evidence>
<evidence type="ECO:0000313" key="10">
    <source>
        <dbReference type="Proteomes" id="UP000567795"/>
    </source>
</evidence>
<evidence type="ECO:0000259" key="7">
    <source>
        <dbReference type="Pfam" id="PF00535"/>
    </source>
</evidence>
<dbReference type="InterPro" id="IPR028098">
    <property type="entry name" value="Glyco_trans_4-like_N"/>
</dbReference>
<sequence>MTTAPGGSGTPRRPTVAAVIVTRDRADLLRHTLLAFRRLTRPVDALVVVDNASTDGTAAMLAEEFGQVEVVRLPENEGPAGGYAAGMRRAVELGHDWLWLFNDDDHPLPTALERLLDVAAGAPRRTAMVAGWTYDEEGAVRPNGLRWRHRQLPAGPRDTRGPGAVPTEQAPYPVDVLVFAGVLVRAEAVREVGLPRREYFMMCEEMEYCLRARAAGWGIRVLPVPLTVATHAGSTRRAEARTPWREYYQTRNQLLMSRERGSWPELWFWAVRQAKFVTAAALTGPHRRRRIALRLRGARDGLRGITGRTLEPPAAPPAPPPEPPPGGTARPAGGGGRRLRVAMLVMYPDVPWQRDWCRAAAEVADLVEIVPLTRLPPPAPAPAAGRPRPGPAGALGLLGAVRWPGALGRLGAAVRLTGGGPVRRDPTAEHPRYLVRRPHWRPSRLLGRLGDRLTVRRLERVLARAAADGAGPVDLLHGHTRWAAAYLPELSRRSGIPFVVTEHDAAWYDAHPGLPLPTPQSIDATARMFRRAAAVIAVCPPLRDVLQRSGLPARYRVVPNPVDLAALPPVTELPRRRPATGVVTVVSAGRMVPAKGFDVLLRAFAKARTDDPRLRLRLIGDGRERGALQALAGRLGVAEAVDFTGHLPRAELLENLADAELFALASHAENLTVTVLEALCCGVPAVTTAVGGLPALVAESGAGAVVPPGDPDALAAALRTAAAEAPLVDRRALATATRARYGLPAVARRLERVYREAVD</sequence>
<feature type="domain" description="Glycosyltransferase subfamily 4-like N-terminal" evidence="8">
    <location>
        <begin position="407"/>
        <end position="565"/>
    </location>
</feature>
<gene>
    <name evidence="9" type="ORF">FHU37_004404</name>
</gene>
<feature type="compositionally biased region" description="Pro residues" evidence="5">
    <location>
        <begin position="313"/>
        <end position="326"/>
    </location>
</feature>
<comment type="pathway">
    <text evidence="1">Cell wall biogenesis; cell wall polysaccharide biosynthesis.</text>
</comment>
<keyword evidence="4 9" id="KW-0808">Transferase</keyword>
<reference evidence="9 10" key="1">
    <citation type="submission" date="2020-07" db="EMBL/GenBank/DDBJ databases">
        <title>Sequencing the genomes of 1000 actinobacteria strains.</title>
        <authorList>
            <person name="Klenk H.-P."/>
        </authorList>
    </citation>
    <scope>NUCLEOTIDE SEQUENCE [LARGE SCALE GENOMIC DNA]</scope>
    <source>
        <strain evidence="9 10">DSM 42178</strain>
    </source>
</reference>
<evidence type="ECO:0000256" key="5">
    <source>
        <dbReference type="SAM" id="MobiDB-lite"/>
    </source>
</evidence>
<dbReference type="AlphaFoldDB" id="A0A853AA09"/>
<dbReference type="InterPro" id="IPR001296">
    <property type="entry name" value="Glyco_trans_1"/>
</dbReference>
<proteinExistence type="inferred from homology"/>
<dbReference type="GO" id="GO:0016757">
    <property type="term" value="F:glycosyltransferase activity"/>
    <property type="evidence" value="ECO:0007669"/>
    <property type="project" value="UniProtKB-KW"/>
</dbReference>
<dbReference type="SUPFAM" id="SSF53448">
    <property type="entry name" value="Nucleotide-diphospho-sugar transferases"/>
    <property type="match status" value="1"/>
</dbReference>
<evidence type="ECO:0000259" key="6">
    <source>
        <dbReference type="Pfam" id="PF00534"/>
    </source>
</evidence>
<keyword evidence="10" id="KW-1185">Reference proteome</keyword>
<dbReference type="InterPro" id="IPR001173">
    <property type="entry name" value="Glyco_trans_2-like"/>
</dbReference>
<keyword evidence="3" id="KW-0328">Glycosyltransferase</keyword>
<dbReference type="RefSeq" id="WP_179815869.1">
    <property type="nucleotide sequence ID" value="NZ_JACBZD010000001.1"/>
</dbReference>
<comment type="caution">
    <text evidence="9">The sequence shown here is derived from an EMBL/GenBank/DDBJ whole genome shotgun (WGS) entry which is preliminary data.</text>
</comment>
<dbReference type="PANTHER" id="PTHR43179">
    <property type="entry name" value="RHAMNOSYLTRANSFERASE WBBL"/>
    <property type="match status" value="1"/>
</dbReference>
<dbReference type="Gene3D" id="3.40.50.2000">
    <property type="entry name" value="Glycogen Phosphorylase B"/>
    <property type="match status" value="2"/>
</dbReference>
<feature type="compositionally biased region" description="Low complexity" evidence="5">
    <location>
        <begin position="303"/>
        <end position="312"/>
    </location>
</feature>
<dbReference type="Gene3D" id="3.90.550.10">
    <property type="entry name" value="Spore Coat Polysaccharide Biosynthesis Protein SpsA, Chain A"/>
    <property type="match status" value="1"/>
</dbReference>
<organism evidence="9 10">
    <name type="scientific">Allostreptomyces psammosilenae</name>
    <dbReference type="NCBI Taxonomy" id="1892865"/>
    <lineage>
        <taxon>Bacteria</taxon>
        <taxon>Bacillati</taxon>
        <taxon>Actinomycetota</taxon>
        <taxon>Actinomycetes</taxon>
        <taxon>Kitasatosporales</taxon>
        <taxon>Streptomycetaceae</taxon>
        <taxon>Allostreptomyces</taxon>
    </lineage>
</organism>
<comment type="similarity">
    <text evidence="2">Belongs to the glycosyltransferase 2 family.</text>
</comment>